<evidence type="ECO:0000313" key="2">
    <source>
        <dbReference type="WBParaSite" id="Hba_10466"/>
    </source>
</evidence>
<organism evidence="1 2">
    <name type="scientific">Heterorhabditis bacteriophora</name>
    <name type="common">Entomopathogenic nematode worm</name>
    <dbReference type="NCBI Taxonomy" id="37862"/>
    <lineage>
        <taxon>Eukaryota</taxon>
        <taxon>Metazoa</taxon>
        <taxon>Ecdysozoa</taxon>
        <taxon>Nematoda</taxon>
        <taxon>Chromadorea</taxon>
        <taxon>Rhabditida</taxon>
        <taxon>Rhabditina</taxon>
        <taxon>Rhabditomorpha</taxon>
        <taxon>Strongyloidea</taxon>
        <taxon>Heterorhabditidae</taxon>
        <taxon>Heterorhabditis</taxon>
    </lineage>
</organism>
<name>A0A1I7WZ42_HETBA</name>
<keyword evidence="1" id="KW-1185">Reference proteome</keyword>
<dbReference type="AlphaFoldDB" id="A0A1I7WZ42"/>
<evidence type="ECO:0000313" key="1">
    <source>
        <dbReference type="Proteomes" id="UP000095283"/>
    </source>
</evidence>
<protein>
    <submittedName>
        <fullName evidence="2">Cytochrome b6/f complex subunit IV</fullName>
    </submittedName>
</protein>
<dbReference type="Proteomes" id="UP000095283">
    <property type="component" value="Unplaced"/>
</dbReference>
<reference evidence="2" key="1">
    <citation type="submission" date="2016-11" db="UniProtKB">
        <authorList>
            <consortium name="WormBaseParasite"/>
        </authorList>
    </citation>
    <scope>IDENTIFICATION</scope>
</reference>
<proteinExistence type="predicted"/>
<accession>A0A1I7WZ42</accession>
<sequence>MGIKTKKIMEELVKLNKYSYT</sequence>
<dbReference type="WBParaSite" id="Hba_10466">
    <property type="protein sequence ID" value="Hba_10466"/>
    <property type="gene ID" value="Hba_10466"/>
</dbReference>